<dbReference type="EMBL" id="ML992506">
    <property type="protein sequence ID" value="KAF2223581.1"/>
    <property type="molecule type" value="Genomic_DNA"/>
</dbReference>
<keyword evidence="2" id="KW-1185">Reference proteome</keyword>
<evidence type="ECO:0000313" key="1">
    <source>
        <dbReference type="EMBL" id="KAF2223581.1"/>
    </source>
</evidence>
<feature type="non-terminal residue" evidence="1">
    <location>
        <position position="81"/>
    </location>
</feature>
<feature type="non-terminal residue" evidence="1">
    <location>
        <position position="1"/>
    </location>
</feature>
<protein>
    <submittedName>
        <fullName evidence="1">Uncharacterized protein</fullName>
    </submittedName>
</protein>
<reference evidence="2" key="1">
    <citation type="journal article" date="2020" name="Stud. Mycol.">
        <title>101 Dothideomycetes genomes: A test case for predicting lifestyles and emergence of pathogens.</title>
        <authorList>
            <person name="Haridas S."/>
            <person name="Albert R."/>
            <person name="Binder M."/>
            <person name="Bloem J."/>
            <person name="LaButti K."/>
            <person name="Salamov A."/>
            <person name="Andreopoulos B."/>
            <person name="Baker S."/>
            <person name="Barry K."/>
            <person name="Bills G."/>
            <person name="Bluhm B."/>
            <person name="Cannon C."/>
            <person name="Castanera R."/>
            <person name="Culley D."/>
            <person name="Daum C."/>
            <person name="Ezra D."/>
            <person name="Gonzalez J."/>
            <person name="Henrissat B."/>
            <person name="Kuo A."/>
            <person name="Liang C."/>
            <person name="Lipzen A."/>
            <person name="Lutzoni F."/>
            <person name="Magnuson J."/>
            <person name="Mondo S."/>
            <person name="Nolan M."/>
            <person name="Ohm R."/>
            <person name="Pangilinan J."/>
            <person name="Park H.-J."/>
            <person name="Ramirez L."/>
            <person name="Alfaro M."/>
            <person name="Sun H."/>
            <person name="Tritt A."/>
            <person name="Yoshinaga Y."/>
            <person name="Zwiers L.-H."/>
            <person name="Turgeon B."/>
            <person name="Goodwin S."/>
            <person name="Spatafora J."/>
            <person name="Crous P."/>
            <person name="Grigoriev I."/>
        </authorList>
    </citation>
    <scope>NUCLEOTIDE SEQUENCE [LARGE SCALE GENOMIC DNA]</scope>
    <source>
        <strain evidence="2">CECT 20119</strain>
    </source>
</reference>
<evidence type="ECO:0000313" key="2">
    <source>
        <dbReference type="Proteomes" id="UP000799538"/>
    </source>
</evidence>
<name>A0A6A6GCZ6_9PEZI</name>
<sequence>LSNLTIQLALEIARNSDADVDPTVWRFLEGQVTDLWSRIQTHPGSYVMTKDEFALFNYFIYRFNNSDLTEKAIARFWQHHH</sequence>
<accession>A0A6A6GCZ6</accession>
<dbReference type="OrthoDB" id="5302289at2759"/>
<gene>
    <name evidence="1" type="ORF">BDZ85DRAFT_178192</name>
</gene>
<organism evidence="1 2">
    <name type="scientific">Elsinoe ampelina</name>
    <dbReference type="NCBI Taxonomy" id="302913"/>
    <lineage>
        <taxon>Eukaryota</taxon>
        <taxon>Fungi</taxon>
        <taxon>Dikarya</taxon>
        <taxon>Ascomycota</taxon>
        <taxon>Pezizomycotina</taxon>
        <taxon>Dothideomycetes</taxon>
        <taxon>Dothideomycetidae</taxon>
        <taxon>Myriangiales</taxon>
        <taxon>Elsinoaceae</taxon>
        <taxon>Elsinoe</taxon>
    </lineage>
</organism>
<dbReference type="AlphaFoldDB" id="A0A6A6GCZ6"/>
<proteinExistence type="predicted"/>
<dbReference type="Proteomes" id="UP000799538">
    <property type="component" value="Unassembled WGS sequence"/>
</dbReference>